<dbReference type="EMBL" id="OV121138">
    <property type="protein sequence ID" value="CAH0561135.1"/>
    <property type="molecule type" value="Genomic_DNA"/>
</dbReference>
<reference evidence="1" key="1">
    <citation type="submission" date="2021-12" db="EMBL/GenBank/DDBJ databases">
        <authorList>
            <person name="King R."/>
        </authorList>
    </citation>
    <scope>NUCLEOTIDE SEQUENCE</scope>
</reference>
<protein>
    <submittedName>
        <fullName evidence="1">Uncharacterized protein</fullName>
    </submittedName>
</protein>
<name>A0A9P0BE43_BRAAE</name>
<gene>
    <name evidence="1" type="ORF">MELIAE_LOCUS10743</name>
</gene>
<keyword evidence="2" id="KW-1185">Reference proteome</keyword>
<evidence type="ECO:0000313" key="2">
    <source>
        <dbReference type="Proteomes" id="UP001154078"/>
    </source>
</evidence>
<sequence>MPKEADHEENRRKVSILCGSKIVFGKSKASVFNLKEKLHKPICKYKFDKSDSRYPTSICGNCRPVLFDREKDVFKRNFPVTPQFDKIVLHAKIRNTTQICNCFLCQTARHKGHKSSSVVKVGTMGHEVTNQKQKFEPICQICFQKTGKRIRHNCSKTYAYRNVKDIVQKLKKKPTKGACCSVFVEILH</sequence>
<dbReference type="Proteomes" id="UP001154078">
    <property type="component" value="Chromosome 7"/>
</dbReference>
<evidence type="ECO:0000313" key="1">
    <source>
        <dbReference type="EMBL" id="CAH0561135.1"/>
    </source>
</evidence>
<organism evidence="1 2">
    <name type="scientific">Brassicogethes aeneus</name>
    <name type="common">Rape pollen beetle</name>
    <name type="synonym">Meligethes aeneus</name>
    <dbReference type="NCBI Taxonomy" id="1431903"/>
    <lineage>
        <taxon>Eukaryota</taxon>
        <taxon>Metazoa</taxon>
        <taxon>Ecdysozoa</taxon>
        <taxon>Arthropoda</taxon>
        <taxon>Hexapoda</taxon>
        <taxon>Insecta</taxon>
        <taxon>Pterygota</taxon>
        <taxon>Neoptera</taxon>
        <taxon>Endopterygota</taxon>
        <taxon>Coleoptera</taxon>
        <taxon>Polyphaga</taxon>
        <taxon>Cucujiformia</taxon>
        <taxon>Nitidulidae</taxon>
        <taxon>Meligethinae</taxon>
        <taxon>Brassicogethes</taxon>
    </lineage>
</organism>
<dbReference type="OrthoDB" id="8066533at2759"/>
<dbReference type="AlphaFoldDB" id="A0A9P0BE43"/>
<accession>A0A9P0BE43</accession>
<proteinExistence type="predicted"/>